<dbReference type="Proteomes" id="UP000031473">
    <property type="component" value="Unassembled WGS sequence"/>
</dbReference>
<dbReference type="InterPro" id="IPR005901">
    <property type="entry name" value="GLPGLI"/>
</dbReference>
<dbReference type="RefSeq" id="WP_039353602.1">
    <property type="nucleotide sequence ID" value="NZ_FOLA01000011.1"/>
</dbReference>
<name>A0A0C1F8N8_9FLAO</name>
<evidence type="ECO:0008006" key="3">
    <source>
        <dbReference type="Google" id="ProtNLM"/>
    </source>
</evidence>
<dbReference type="AlphaFoldDB" id="A0A0C1F8N8"/>
<organism evidence="1 2">
    <name type="scientific">Kaistella jeonii</name>
    <dbReference type="NCBI Taxonomy" id="266749"/>
    <lineage>
        <taxon>Bacteria</taxon>
        <taxon>Pseudomonadati</taxon>
        <taxon>Bacteroidota</taxon>
        <taxon>Flavobacteriia</taxon>
        <taxon>Flavobacteriales</taxon>
        <taxon>Weeksellaceae</taxon>
        <taxon>Chryseobacterium group</taxon>
        <taxon>Kaistella</taxon>
    </lineage>
</organism>
<reference evidence="1 2" key="1">
    <citation type="submission" date="2014-10" db="EMBL/GenBank/DDBJ databases">
        <title>Kaistella jeonii genome.</title>
        <authorList>
            <person name="Clayton J.T."/>
            <person name="Newman J.D."/>
        </authorList>
    </citation>
    <scope>NUCLEOTIDE SEQUENCE [LARGE SCALE GENOMIC DNA]</scope>
    <source>
        <strain evidence="1 2">DSM 17048</strain>
    </source>
</reference>
<accession>A0A0C1F8N8</accession>
<dbReference type="STRING" id="266749.SAMN05421876_11175"/>
<dbReference type="EMBL" id="JSYL01000009">
    <property type="protein sequence ID" value="KIA88248.1"/>
    <property type="molecule type" value="Genomic_DNA"/>
</dbReference>
<protein>
    <recommendedName>
        <fullName evidence="3">GLPGLI family protein</fullName>
    </recommendedName>
</protein>
<evidence type="ECO:0000313" key="2">
    <source>
        <dbReference type="Proteomes" id="UP000031473"/>
    </source>
</evidence>
<gene>
    <name evidence="1" type="ORF">OA86_12080</name>
</gene>
<dbReference type="NCBIfam" id="TIGR01200">
    <property type="entry name" value="GLPGLI"/>
    <property type="match status" value="1"/>
</dbReference>
<sequence length="277" mass="32789">MKKIIYCILFFLIYQVALSQTHRFFYEVKFLNDTINKEYLEDIVVLDVNPENIKSYSNNYLITDSMRQKARSELSFVQPIFKNKISKSINSDAFKNFESIYNNYYSIETEDKMIWTISSEKKEIGSLKVQKAETDFGGRHWIAWFSTDLPFPYGPYKFSGLPGLILKIADSQNQYEFNFIKNRNFKETQDTSFFLEVYYGFFKPIAVSEKQFAKLKMDYYLDPYSDVKSGREKVTFYDDNGIEKVPNFPQMTSDMQKMLRENNNSIERNQGINYPVK</sequence>
<dbReference type="Pfam" id="PF09697">
    <property type="entry name" value="Porph_ging"/>
    <property type="match status" value="1"/>
</dbReference>
<proteinExistence type="predicted"/>
<comment type="caution">
    <text evidence="1">The sequence shown here is derived from an EMBL/GenBank/DDBJ whole genome shotgun (WGS) entry which is preliminary data.</text>
</comment>
<evidence type="ECO:0000313" key="1">
    <source>
        <dbReference type="EMBL" id="KIA88248.1"/>
    </source>
</evidence>
<keyword evidence="2" id="KW-1185">Reference proteome</keyword>
<dbReference type="OrthoDB" id="1440774at2"/>